<evidence type="ECO:0000313" key="2">
    <source>
        <dbReference type="Proteomes" id="UP000585614"/>
    </source>
</evidence>
<evidence type="ECO:0000313" key="1">
    <source>
        <dbReference type="EMBL" id="KAF6351564.1"/>
    </source>
</evidence>
<organism evidence="1 2">
    <name type="scientific">Rhinolophus ferrumequinum</name>
    <name type="common">Greater horseshoe bat</name>
    <dbReference type="NCBI Taxonomy" id="59479"/>
    <lineage>
        <taxon>Eukaryota</taxon>
        <taxon>Metazoa</taxon>
        <taxon>Chordata</taxon>
        <taxon>Craniata</taxon>
        <taxon>Vertebrata</taxon>
        <taxon>Euteleostomi</taxon>
        <taxon>Mammalia</taxon>
        <taxon>Eutheria</taxon>
        <taxon>Laurasiatheria</taxon>
        <taxon>Chiroptera</taxon>
        <taxon>Yinpterochiroptera</taxon>
        <taxon>Rhinolophoidea</taxon>
        <taxon>Rhinolophidae</taxon>
        <taxon>Rhinolophinae</taxon>
        <taxon>Rhinolophus</taxon>
    </lineage>
</organism>
<name>A0A7J7XPK7_RHIFE</name>
<dbReference type="Proteomes" id="UP000585614">
    <property type="component" value="Unassembled WGS sequence"/>
</dbReference>
<accession>A0A7J7XPK7</accession>
<dbReference type="EMBL" id="JACAGC010000008">
    <property type="protein sequence ID" value="KAF6351564.1"/>
    <property type="molecule type" value="Genomic_DNA"/>
</dbReference>
<comment type="caution">
    <text evidence="1">The sequence shown here is derived from an EMBL/GenBank/DDBJ whole genome shotgun (WGS) entry which is preliminary data.</text>
</comment>
<protein>
    <submittedName>
        <fullName evidence="1">Uncharacterized protein</fullName>
    </submittedName>
</protein>
<gene>
    <name evidence="1" type="ORF">mRhiFer1_010085</name>
</gene>
<proteinExistence type="predicted"/>
<dbReference type="AlphaFoldDB" id="A0A7J7XPK7"/>
<reference evidence="1 2" key="1">
    <citation type="journal article" date="2020" name="Nature">
        <title>Six reference-quality genomes reveal evolution of bat adaptations.</title>
        <authorList>
            <person name="Jebb D."/>
            <person name="Huang Z."/>
            <person name="Pippel M."/>
            <person name="Hughes G.M."/>
            <person name="Lavrichenko K."/>
            <person name="Devanna P."/>
            <person name="Winkler S."/>
            <person name="Jermiin L.S."/>
            <person name="Skirmuntt E.C."/>
            <person name="Katzourakis A."/>
            <person name="Burkitt-Gray L."/>
            <person name="Ray D.A."/>
            <person name="Sullivan K.A.M."/>
            <person name="Roscito J.G."/>
            <person name="Kirilenko B.M."/>
            <person name="Davalos L.M."/>
            <person name="Corthals A.P."/>
            <person name="Power M.L."/>
            <person name="Jones G."/>
            <person name="Ransome R.D."/>
            <person name="Dechmann D.K.N."/>
            <person name="Locatelli A.G."/>
            <person name="Puechmaille S.J."/>
            <person name="Fedrigo O."/>
            <person name="Jarvis E.D."/>
            <person name="Hiller M."/>
            <person name="Vernes S.C."/>
            <person name="Myers E.W."/>
            <person name="Teeling E.C."/>
        </authorList>
    </citation>
    <scope>NUCLEOTIDE SEQUENCE [LARGE SCALE GENOMIC DNA]</scope>
    <source>
        <strain evidence="1">MRhiFer1</strain>
        <tissue evidence="1">Lung</tissue>
    </source>
</reference>
<sequence>MPPTTIRALSCLRSSTCLRGKHAALHSVLSSISGTFSCAFLRREAFPVCWALSPRLGRAAVSEVLVNSAPSPLPSAEGVILRVSTTCSSALLHAVKYKFPPSPSTGSVVTSALLIPRESTSASVCAHVHIYTQLFSVQVSYSALDTPKVWTSAHTHTKWLHSFALASRMAPHRDLGIYLNRRRVMATLKYHL</sequence>